<evidence type="ECO:0000313" key="3">
    <source>
        <dbReference type="EMBL" id="KAK3748882.1"/>
    </source>
</evidence>
<dbReference type="InterPro" id="IPR040676">
    <property type="entry name" value="DUF5641"/>
</dbReference>
<reference evidence="3" key="1">
    <citation type="journal article" date="2023" name="G3 (Bethesda)">
        <title>A reference genome for the long-term kleptoplast-retaining sea slug Elysia crispata morphotype clarki.</title>
        <authorList>
            <person name="Eastman K.E."/>
            <person name="Pendleton A.L."/>
            <person name="Shaikh M.A."/>
            <person name="Suttiyut T."/>
            <person name="Ogas R."/>
            <person name="Tomko P."/>
            <person name="Gavelis G."/>
            <person name="Widhalm J.R."/>
            <person name="Wisecaver J.H."/>
        </authorList>
    </citation>
    <scope>NUCLEOTIDE SEQUENCE</scope>
    <source>
        <strain evidence="3">ECLA1</strain>
    </source>
</reference>
<dbReference type="InterPro" id="IPR036397">
    <property type="entry name" value="RNaseH_sf"/>
</dbReference>
<dbReference type="Pfam" id="PF18701">
    <property type="entry name" value="DUF5641"/>
    <property type="match status" value="1"/>
</dbReference>
<comment type="caution">
    <text evidence="3">The sequence shown here is derived from an EMBL/GenBank/DDBJ whole genome shotgun (WGS) entry which is preliminary data.</text>
</comment>
<name>A0AAE0YKV3_9GAST</name>
<dbReference type="Proteomes" id="UP001283361">
    <property type="component" value="Unassembled WGS sequence"/>
</dbReference>
<organism evidence="3 4">
    <name type="scientific">Elysia crispata</name>
    <name type="common">lettuce slug</name>
    <dbReference type="NCBI Taxonomy" id="231223"/>
    <lineage>
        <taxon>Eukaryota</taxon>
        <taxon>Metazoa</taxon>
        <taxon>Spiralia</taxon>
        <taxon>Lophotrochozoa</taxon>
        <taxon>Mollusca</taxon>
        <taxon>Gastropoda</taxon>
        <taxon>Heterobranchia</taxon>
        <taxon>Euthyneura</taxon>
        <taxon>Panpulmonata</taxon>
        <taxon>Sacoglossa</taxon>
        <taxon>Placobranchoidea</taxon>
        <taxon>Plakobranchidae</taxon>
        <taxon>Elysia</taxon>
    </lineage>
</organism>
<accession>A0AAE0YKV3</accession>
<evidence type="ECO:0000259" key="2">
    <source>
        <dbReference type="PROSITE" id="PS50994"/>
    </source>
</evidence>
<dbReference type="PROSITE" id="PS50994">
    <property type="entry name" value="INTEGRASE"/>
    <property type="match status" value="1"/>
</dbReference>
<keyword evidence="4" id="KW-1185">Reference proteome</keyword>
<gene>
    <name evidence="3" type="ORF">RRG08_022685</name>
</gene>
<proteinExistence type="predicted"/>
<dbReference type="InterPro" id="IPR001584">
    <property type="entry name" value="Integrase_cat-core"/>
</dbReference>
<dbReference type="InterPro" id="IPR012337">
    <property type="entry name" value="RNaseH-like_sf"/>
</dbReference>
<dbReference type="GO" id="GO:0015074">
    <property type="term" value="P:DNA integration"/>
    <property type="evidence" value="ECO:0007669"/>
    <property type="project" value="InterPro"/>
</dbReference>
<feature type="region of interest" description="Disordered" evidence="1">
    <location>
        <begin position="491"/>
        <end position="531"/>
    </location>
</feature>
<feature type="domain" description="Integrase catalytic" evidence="2">
    <location>
        <begin position="197"/>
        <end position="366"/>
    </location>
</feature>
<evidence type="ECO:0000256" key="1">
    <source>
        <dbReference type="SAM" id="MobiDB-lite"/>
    </source>
</evidence>
<dbReference type="Gene3D" id="3.30.420.10">
    <property type="entry name" value="Ribonuclease H-like superfamily/Ribonuclease H"/>
    <property type="match status" value="1"/>
</dbReference>
<protein>
    <recommendedName>
        <fullName evidence="2">Integrase catalytic domain-containing protein</fullName>
    </recommendedName>
</protein>
<dbReference type="SUPFAM" id="SSF53098">
    <property type="entry name" value="Ribonuclease H-like"/>
    <property type="match status" value="1"/>
</dbReference>
<dbReference type="PANTHER" id="PTHR47331:SF1">
    <property type="entry name" value="GAG-LIKE PROTEIN"/>
    <property type="match status" value="1"/>
</dbReference>
<sequence>MAAVSTQIESRIDFDRFSRLTRAVRVMAWSLRFVKNSRCPQGRESSPDLSSAEIEAGRIMVLIGVQNEFYYEKISDLNNGKYVRKTSSIYQLSPFIGEDGLITIYGRLEKAPALLYDEKHPILLPKCHITYLVVKDQHELVKHAGVNTLITAVRGKYWILSLIATKIFKVCINCQRQESRPCQQFLSPLPEDRIKKIAPSPFSVCGVDHAGPLFCSDTGDRKLYIALFTCAVIRAVHLELVDSLSVEDFILALKRFAARRGMPSVIYSDNAKTFHASDNFLRKKSGNPLIWKFSAPLAPWWGGWWERLIRSVKSALKKSLGKSLVTRSQLETVLHEIEACINSRPLTYVGETRNPLTPSHFLLGRSTPMNSVNTGEFSGEVNDLILRDECQSHYVDMFWDIWREEYLRNLPPMSLKKPKSDLKIGSVVLVRNETKSRLLWPMGIVTKLFPGKDGHVRAVELKTNKGLICRAVQKLHRLGFSDETDVAETCGLSDSPEEVGKTDRAKAFSSQEEQMISRRGRTIKPREKLDL</sequence>
<dbReference type="PANTHER" id="PTHR47331">
    <property type="entry name" value="PHD-TYPE DOMAIN-CONTAINING PROTEIN"/>
    <property type="match status" value="1"/>
</dbReference>
<dbReference type="AlphaFoldDB" id="A0AAE0YKV3"/>
<dbReference type="EMBL" id="JAWDGP010005978">
    <property type="protein sequence ID" value="KAK3748882.1"/>
    <property type="molecule type" value="Genomic_DNA"/>
</dbReference>
<dbReference type="GO" id="GO:0003676">
    <property type="term" value="F:nucleic acid binding"/>
    <property type="evidence" value="ECO:0007669"/>
    <property type="project" value="InterPro"/>
</dbReference>
<evidence type="ECO:0000313" key="4">
    <source>
        <dbReference type="Proteomes" id="UP001283361"/>
    </source>
</evidence>